<keyword evidence="1" id="KW-0539">Nucleus</keyword>
<accession>A0A0D7AZY7</accession>
<dbReference type="OrthoDB" id="277029at2759"/>
<dbReference type="InterPro" id="IPR038564">
    <property type="entry name" value="Maf1_sf"/>
</dbReference>
<comment type="subcellular location">
    <subcellularLocation>
        <location evidence="1">Nucleus</location>
    </subcellularLocation>
</comment>
<reference evidence="3 4" key="1">
    <citation type="journal article" date="2015" name="Fungal Genet. Biol.">
        <title>Evolution of novel wood decay mechanisms in Agaricales revealed by the genome sequences of Fistulina hepatica and Cylindrobasidium torrendii.</title>
        <authorList>
            <person name="Floudas D."/>
            <person name="Held B.W."/>
            <person name="Riley R."/>
            <person name="Nagy L.G."/>
            <person name="Koehler G."/>
            <person name="Ransdell A.S."/>
            <person name="Younus H."/>
            <person name="Chow J."/>
            <person name="Chiniquy J."/>
            <person name="Lipzen A."/>
            <person name="Tritt A."/>
            <person name="Sun H."/>
            <person name="Haridas S."/>
            <person name="LaButti K."/>
            <person name="Ohm R.A."/>
            <person name="Kues U."/>
            <person name="Blanchette R.A."/>
            <person name="Grigoriev I.V."/>
            <person name="Minto R.E."/>
            <person name="Hibbett D.S."/>
        </authorList>
    </citation>
    <scope>NUCLEOTIDE SEQUENCE [LARGE SCALE GENOMIC DNA]</scope>
    <source>
        <strain evidence="3 4">FP15055 ss-10</strain>
    </source>
</reference>
<comment type="similarity">
    <text evidence="1">Belongs to the MAF1 family.</text>
</comment>
<dbReference type="Gene3D" id="3.40.1000.50">
    <property type="entry name" value="Repressor of RNA polymerase III transcription Maf1"/>
    <property type="match status" value="3"/>
</dbReference>
<feature type="region of interest" description="Disordered" evidence="2">
    <location>
        <begin position="210"/>
        <end position="261"/>
    </location>
</feature>
<keyword evidence="1" id="KW-0678">Repressor</keyword>
<gene>
    <name evidence="3" type="ORF">CYLTODRAFT_414468</name>
</gene>
<dbReference type="PIRSF" id="PIRSF037240">
    <property type="entry name" value="RNA_polIII_Trep_MAF1"/>
    <property type="match status" value="1"/>
</dbReference>
<dbReference type="EMBL" id="KN880745">
    <property type="protein sequence ID" value="KIY62826.1"/>
    <property type="molecule type" value="Genomic_DNA"/>
</dbReference>
<dbReference type="PANTHER" id="PTHR22504:SF0">
    <property type="entry name" value="REPRESSOR OF RNA POLYMERASE III TRANSCRIPTION MAF1 HOMOLOG"/>
    <property type="match status" value="1"/>
</dbReference>
<evidence type="ECO:0000256" key="1">
    <source>
        <dbReference type="PIRNR" id="PIRNR037240"/>
    </source>
</evidence>
<protein>
    <recommendedName>
        <fullName evidence="1">Repressor of RNA polymerase III transcription MAF1</fullName>
    </recommendedName>
</protein>
<dbReference type="PANTHER" id="PTHR22504">
    <property type="entry name" value="REPRESSOR OF RNA POLYMERASE III TRANSCRIPTION MAF1"/>
    <property type="match status" value="1"/>
</dbReference>
<dbReference type="GO" id="GO:0000994">
    <property type="term" value="F:RNA polymerase III core binding"/>
    <property type="evidence" value="ECO:0007669"/>
    <property type="project" value="TreeGrafter"/>
</dbReference>
<proteinExistence type="inferred from homology"/>
<dbReference type="AlphaFoldDB" id="A0A0D7AZY7"/>
<keyword evidence="1" id="KW-0804">Transcription</keyword>
<evidence type="ECO:0000256" key="2">
    <source>
        <dbReference type="SAM" id="MobiDB-lite"/>
    </source>
</evidence>
<organism evidence="3 4">
    <name type="scientific">Cylindrobasidium torrendii FP15055 ss-10</name>
    <dbReference type="NCBI Taxonomy" id="1314674"/>
    <lineage>
        <taxon>Eukaryota</taxon>
        <taxon>Fungi</taxon>
        <taxon>Dikarya</taxon>
        <taxon>Basidiomycota</taxon>
        <taxon>Agaricomycotina</taxon>
        <taxon>Agaricomycetes</taxon>
        <taxon>Agaricomycetidae</taxon>
        <taxon>Agaricales</taxon>
        <taxon>Marasmiineae</taxon>
        <taxon>Physalacriaceae</taxon>
        <taxon>Cylindrobasidium</taxon>
    </lineage>
</organism>
<keyword evidence="4" id="KW-1185">Reference proteome</keyword>
<dbReference type="InterPro" id="IPR015257">
    <property type="entry name" value="Maf1"/>
</dbReference>
<dbReference type="GO" id="GO:0005634">
    <property type="term" value="C:nucleus"/>
    <property type="evidence" value="ECO:0007669"/>
    <property type="project" value="UniProtKB-SubCell"/>
</dbReference>
<feature type="compositionally biased region" description="Acidic residues" evidence="2">
    <location>
        <begin position="219"/>
        <end position="229"/>
    </location>
</feature>
<evidence type="ECO:0000313" key="3">
    <source>
        <dbReference type="EMBL" id="KIY62826.1"/>
    </source>
</evidence>
<dbReference type="Pfam" id="PF09174">
    <property type="entry name" value="Maf1"/>
    <property type="match status" value="1"/>
</dbReference>
<dbReference type="STRING" id="1314674.A0A0D7AZY7"/>
<comment type="function">
    <text evidence="1">Mediator of diverse signals that repress RNA polymerase III transcription. Inhibits the de novo assembly of TFIIIB onto DNA.</text>
</comment>
<feature type="region of interest" description="Disordered" evidence="2">
    <location>
        <begin position="60"/>
        <end position="86"/>
    </location>
</feature>
<evidence type="ECO:0000313" key="4">
    <source>
        <dbReference type="Proteomes" id="UP000054007"/>
    </source>
</evidence>
<dbReference type="Proteomes" id="UP000054007">
    <property type="component" value="Unassembled WGS sequence"/>
</dbReference>
<feature type="compositionally biased region" description="Acidic residues" evidence="2">
    <location>
        <begin position="240"/>
        <end position="251"/>
    </location>
</feature>
<name>A0A0D7AZY7_9AGAR</name>
<dbReference type="GO" id="GO:0016480">
    <property type="term" value="P:negative regulation of transcription by RNA polymerase III"/>
    <property type="evidence" value="ECO:0007669"/>
    <property type="project" value="UniProtKB-UniRule"/>
</dbReference>
<keyword evidence="1" id="KW-0805">Transcription regulation</keyword>
<sequence>MKYIENPSLARLASSLEYNGPECSVHTRIEAYSCKNIKRDKRLFKTLESAYAHEAENILPRPDANWKQGTPPKHNHTASSSPASPDWFTETPFGRFDQHSTRKILYLLISTLNIAYPDHDFSDVRPAQFSKASAGGAGILNALGTALSMGRYSAYPFDLFPKAQPTSSSPSVSISPMAPPPIRSGTHPALYSLLDEAIGPLTECEVYEYTPDVGTDPHADEDDEDEDDFFPQYDDSPTSDPEDVFQFDETDSNERDAADDSDEDRIGELLWSSHWFFLNKKQKRILYLSVWSKGKLSGWTAPSTERFLGWDGAVGAGARAMGISVH</sequence>